<evidence type="ECO:0000256" key="1">
    <source>
        <dbReference type="ARBA" id="ARBA00022676"/>
    </source>
</evidence>
<dbReference type="Pfam" id="PF00535">
    <property type="entry name" value="Glycos_transf_2"/>
    <property type="match status" value="1"/>
</dbReference>
<organism evidence="4 6">
    <name type="scientific">Blautia obeum</name>
    <dbReference type="NCBI Taxonomy" id="40520"/>
    <lineage>
        <taxon>Bacteria</taxon>
        <taxon>Bacillati</taxon>
        <taxon>Bacillota</taxon>
        <taxon>Clostridia</taxon>
        <taxon>Lachnospirales</taxon>
        <taxon>Lachnospiraceae</taxon>
        <taxon>Blautia</taxon>
    </lineage>
</organism>
<sequence>MNYNINIRKISKIIFIRLFGKRSIYKAMFEVEISVIVPIYNIENYLEKCINSLLSQKFDHKYEIILVDDGSTDGSGTIADKYGVEFNIIKVFHKENGGLSSARNHGLMHAQGKYITFVDSDDYVSADYLKDLYSISMKYDAEIVLTKICLMTEEETSKYHKEEIETRLINNREAFWQVYIQKKVSWSACAKLIKKEILDKYKFPDGYYEDSASMYLFLDEANKIVVTDLRNNYHYIRRDGSITASNLSEKHMRIFEVCNEIEAYLKKNYSEWEYLSALIYQNAVLQLITRINMNNTEYKQIFKKTVAISRKNLIRIISCRKLSIKTKYYATVLCTNPTIFRWQRNFMIKMKIIKGDWV</sequence>
<feature type="domain" description="Glycosyltransferase 2-like" evidence="3">
    <location>
        <begin position="34"/>
        <end position="200"/>
    </location>
</feature>
<accession>A0A395X883</accession>
<evidence type="ECO:0000313" key="4">
    <source>
        <dbReference type="EMBL" id="RGV63452.1"/>
    </source>
</evidence>
<proteinExistence type="predicted"/>
<name>A0A395X883_9FIRM</name>
<gene>
    <name evidence="4" type="ORF">DWW07_10065</name>
    <name evidence="5" type="ORF">EAI82_10960</name>
</gene>
<comment type="caution">
    <text evidence="4">The sequence shown here is derived from an EMBL/GenBank/DDBJ whole genome shotgun (WGS) entry which is preliminary data.</text>
</comment>
<dbReference type="EMBL" id="RCXQ01000010">
    <property type="protein sequence ID" value="RYT65810.1"/>
    <property type="molecule type" value="Genomic_DNA"/>
</dbReference>
<dbReference type="PANTHER" id="PTHR22916">
    <property type="entry name" value="GLYCOSYLTRANSFERASE"/>
    <property type="match status" value="1"/>
</dbReference>
<evidence type="ECO:0000259" key="3">
    <source>
        <dbReference type="Pfam" id="PF00535"/>
    </source>
</evidence>
<dbReference type="InterPro" id="IPR001173">
    <property type="entry name" value="Glyco_trans_2-like"/>
</dbReference>
<evidence type="ECO:0000313" key="7">
    <source>
        <dbReference type="Proteomes" id="UP000293506"/>
    </source>
</evidence>
<reference evidence="5 7" key="2">
    <citation type="journal article" date="2019" name="Science, e1252229">
        <title>Invertible promoters mediate bacterial phase variation, antibiotic resistance, and host adaptation in the gut.</title>
        <authorList>
            <person name="Jiang X."/>
            <person name="Hall A.B."/>
            <person name="Arthur T.D."/>
            <person name="Plichta D.R."/>
            <person name="Covington C.T."/>
            <person name="Poyet M."/>
            <person name="Crothers J."/>
            <person name="Moses P.L."/>
            <person name="Tolonen A.C."/>
            <person name="Vlamakis H."/>
            <person name="Alm E.J."/>
            <person name="Xavier R.J."/>
        </authorList>
    </citation>
    <scope>NUCLEOTIDE SEQUENCE [LARGE SCALE GENOMIC DNA]</scope>
    <source>
        <strain evidence="5">Af_0058</strain>
        <strain evidence="7">af_0058</strain>
    </source>
</reference>
<dbReference type="SUPFAM" id="SSF53448">
    <property type="entry name" value="Nucleotide-diphospho-sugar transferases"/>
    <property type="match status" value="1"/>
</dbReference>
<evidence type="ECO:0000313" key="6">
    <source>
        <dbReference type="Proteomes" id="UP000265828"/>
    </source>
</evidence>
<keyword evidence="1" id="KW-0328">Glycosyltransferase</keyword>
<keyword evidence="2 4" id="KW-0808">Transferase</keyword>
<dbReference type="GO" id="GO:0016757">
    <property type="term" value="F:glycosyltransferase activity"/>
    <property type="evidence" value="ECO:0007669"/>
    <property type="project" value="UniProtKB-KW"/>
</dbReference>
<dbReference type="Proteomes" id="UP000293506">
    <property type="component" value="Unassembled WGS sequence"/>
</dbReference>
<dbReference type="AlphaFoldDB" id="A0A395X883"/>
<dbReference type="PANTHER" id="PTHR22916:SF51">
    <property type="entry name" value="GLYCOSYLTRANSFERASE EPSH-RELATED"/>
    <property type="match status" value="1"/>
</dbReference>
<dbReference type="InterPro" id="IPR029044">
    <property type="entry name" value="Nucleotide-diphossugar_trans"/>
</dbReference>
<evidence type="ECO:0000313" key="5">
    <source>
        <dbReference type="EMBL" id="RYT65810.1"/>
    </source>
</evidence>
<dbReference type="EMBL" id="QRZI01000006">
    <property type="protein sequence ID" value="RGV63452.1"/>
    <property type="molecule type" value="Genomic_DNA"/>
</dbReference>
<dbReference type="Proteomes" id="UP000265828">
    <property type="component" value="Unassembled WGS sequence"/>
</dbReference>
<protein>
    <submittedName>
        <fullName evidence="4 5">Glycosyltransferase</fullName>
    </submittedName>
</protein>
<dbReference type="Gene3D" id="3.90.550.10">
    <property type="entry name" value="Spore Coat Polysaccharide Biosynthesis Protein SpsA, Chain A"/>
    <property type="match status" value="1"/>
</dbReference>
<reference evidence="4 6" key="1">
    <citation type="submission" date="2018-08" db="EMBL/GenBank/DDBJ databases">
        <title>A genome reference for cultivated species of the human gut microbiota.</title>
        <authorList>
            <person name="Zou Y."/>
            <person name="Xue W."/>
            <person name="Luo G."/>
        </authorList>
    </citation>
    <scope>NUCLEOTIDE SEQUENCE [LARGE SCALE GENOMIC DNA]</scope>
    <source>
        <strain evidence="4 6">AF14-23</strain>
    </source>
</reference>
<dbReference type="CDD" id="cd00761">
    <property type="entry name" value="Glyco_tranf_GTA_type"/>
    <property type="match status" value="1"/>
</dbReference>
<evidence type="ECO:0000256" key="2">
    <source>
        <dbReference type="ARBA" id="ARBA00022679"/>
    </source>
</evidence>